<dbReference type="InterPro" id="IPR011051">
    <property type="entry name" value="RmlC_Cupin_sf"/>
</dbReference>
<evidence type="ECO:0000256" key="1">
    <source>
        <dbReference type="ARBA" id="ARBA00023125"/>
    </source>
</evidence>
<dbReference type="PROSITE" id="PS50943">
    <property type="entry name" value="HTH_CROC1"/>
    <property type="match status" value="1"/>
</dbReference>
<dbReference type="CDD" id="cd02209">
    <property type="entry name" value="cupin_XRE_C"/>
    <property type="match status" value="1"/>
</dbReference>
<evidence type="ECO:0000259" key="2">
    <source>
        <dbReference type="PROSITE" id="PS50943"/>
    </source>
</evidence>
<dbReference type="SUPFAM" id="SSF51182">
    <property type="entry name" value="RmlC-like cupins"/>
    <property type="match status" value="1"/>
</dbReference>
<dbReference type="InterPro" id="IPR014710">
    <property type="entry name" value="RmlC-like_jellyroll"/>
</dbReference>
<name>A0ABY8QRW0_9MICO</name>
<evidence type="ECO:0000313" key="4">
    <source>
        <dbReference type="Proteomes" id="UP001209083"/>
    </source>
</evidence>
<dbReference type="PANTHER" id="PTHR46797">
    <property type="entry name" value="HTH-TYPE TRANSCRIPTIONAL REGULATOR"/>
    <property type="match status" value="1"/>
</dbReference>
<gene>
    <name evidence="3" type="ORF">LWF01_16880</name>
</gene>
<dbReference type="Pfam" id="PF01381">
    <property type="entry name" value="HTH_3"/>
    <property type="match status" value="1"/>
</dbReference>
<protein>
    <submittedName>
        <fullName evidence="3">XRE family transcriptional regulator</fullName>
    </submittedName>
</protein>
<evidence type="ECO:0000313" key="3">
    <source>
        <dbReference type="EMBL" id="WGW11747.1"/>
    </source>
</evidence>
<sequence>MSEAVEPDPGALIGREVAWRRRAAGMSMRELASRASMSQPFLSQVERGISTPSMTSVYRLAQALGIAPGDLLPAPKPEVSVVRAGEGRRLPISESSGTAGIRALLLADALPLTVLEYTITPEEHIEDWYQTAGESGLFVLEGGIVVQIKEGSRFVLEAGDFVHLPAGIYDRWALVGEEPARVLFVISTSSHGPRRSQHSTPAE</sequence>
<organism evidence="3 4">
    <name type="scientific">Saxibacter everestensis</name>
    <dbReference type="NCBI Taxonomy" id="2909229"/>
    <lineage>
        <taxon>Bacteria</taxon>
        <taxon>Bacillati</taxon>
        <taxon>Actinomycetota</taxon>
        <taxon>Actinomycetes</taxon>
        <taxon>Micrococcales</taxon>
        <taxon>Brevibacteriaceae</taxon>
        <taxon>Saxibacter</taxon>
    </lineage>
</organism>
<keyword evidence="4" id="KW-1185">Reference proteome</keyword>
<dbReference type="Gene3D" id="1.10.260.40">
    <property type="entry name" value="lambda repressor-like DNA-binding domains"/>
    <property type="match status" value="1"/>
</dbReference>
<dbReference type="RefSeq" id="WP_349638538.1">
    <property type="nucleotide sequence ID" value="NZ_CP090958.1"/>
</dbReference>
<dbReference type="SMART" id="SM00530">
    <property type="entry name" value="HTH_XRE"/>
    <property type="match status" value="1"/>
</dbReference>
<dbReference type="InterPro" id="IPR050807">
    <property type="entry name" value="TransReg_Diox_bact_type"/>
</dbReference>
<dbReference type="InterPro" id="IPR010982">
    <property type="entry name" value="Lambda_DNA-bd_dom_sf"/>
</dbReference>
<dbReference type="Proteomes" id="UP001209083">
    <property type="component" value="Chromosome"/>
</dbReference>
<accession>A0ABY8QRW0</accession>
<feature type="domain" description="HTH cro/C1-type" evidence="2">
    <location>
        <begin position="21"/>
        <end position="71"/>
    </location>
</feature>
<dbReference type="InterPro" id="IPR001387">
    <property type="entry name" value="Cro/C1-type_HTH"/>
</dbReference>
<dbReference type="Pfam" id="PF07883">
    <property type="entry name" value="Cupin_2"/>
    <property type="match status" value="1"/>
</dbReference>
<keyword evidence="1" id="KW-0238">DNA-binding</keyword>
<dbReference type="InterPro" id="IPR013096">
    <property type="entry name" value="Cupin_2"/>
</dbReference>
<dbReference type="PANTHER" id="PTHR46797:SF1">
    <property type="entry name" value="METHYLPHOSPHONATE SYNTHASE"/>
    <property type="match status" value="1"/>
</dbReference>
<reference evidence="3 4" key="1">
    <citation type="submission" date="2023-05" db="EMBL/GenBank/DDBJ databases">
        <title>Lithophilousrod everest ZFBP1038 complete genpme.</title>
        <authorList>
            <person name="Tian M."/>
        </authorList>
    </citation>
    <scope>NUCLEOTIDE SEQUENCE [LARGE SCALE GENOMIC DNA]</scope>
    <source>
        <strain evidence="3 4">ZFBP1038</strain>
    </source>
</reference>
<dbReference type="SUPFAM" id="SSF47413">
    <property type="entry name" value="lambda repressor-like DNA-binding domains"/>
    <property type="match status" value="1"/>
</dbReference>
<dbReference type="EMBL" id="CP090958">
    <property type="protein sequence ID" value="WGW11747.1"/>
    <property type="molecule type" value="Genomic_DNA"/>
</dbReference>
<proteinExistence type="predicted"/>
<dbReference type="CDD" id="cd00093">
    <property type="entry name" value="HTH_XRE"/>
    <property type="match status" value="1"/>
</dbReference>
<dbReference type="Gene3D" id="2.60.120.10">
    <property type="entry name" value="Jelly Rolls"/>
    <property type="match status" value="1"/>
</dbReference>